<keyword evidence="1" id="KW-0056">Arginine metabolism</keyword>
<dbReference type="PROSITE" id="PS00070">
    <property type="entry name" value="ALDEHYDE_DEHYDR_CYS"/>
    <property type="match status" value="1"/>
</dbReference>
<dbReference type="NCBIfam" id="TIGR03240">
    <property type="entry name" value="arg_catab_astD"/>
    <property type="match status" value="1"/>
</dbReference>
<sequence length="490" mass="51530">MTPGQHLINGNWAAGTGAPLQAHNPWSLEPTWQGNAASGDQVDEAVQAARDAHPAWAATPLDQRIEIAQRYAELAKQHTEEIALAIAREAGKPLWEARGEAALLAPKVATSIEEHRRQLADRTIDLPNGRGVTRYRPHGLLAVIGPFNFPIHLPNGHITPALLAGNTIVFKPSERTPTAGMIMAELWQKAGLPQGVLSAVVGARDTGQALVQHPQTDGVLFTGSYPAGRSIAASLVDEPGKIVALELGGNNPIVVHDTNHLDTAAYITAVSAFSTAGQRCNCARRVILTDSIDRDAFLDRLTGIARSITVGPFDAEPAPFCGPLITPQAGQAILDAQQQLLDFGAAPVLPLEVAGPHTGILTPGILAIEPDKRPDEEYFGPLLSVLTTRTLDDAIALANQTRYGLAASLLTDNAEHFDRFVHTVRAGIINLNGPTVGASGKMPFGGIGRSGNHRPSASAAAAYCAFPVASMEAGPLAPVDKPLPGITPSS</sequence>
<evidence type="ECO:0000259" key="7">
    <source>
        <dbReference type="Pfam" id="PF00171"/>
    </source>
</evidence>
<evidence type="ECO:0000256" key="4">
    <source>
        <dbReference type="PROSITE-ProRule" id="PRU10007"/>
    </source>
</evidence>
<dbReference type="Gene3D" id="3.40.605.10">
    <property type="entry name" value="Aldehyde Dehydrogenase, Chain A, domain 1"/>
    <property type="match status" value="1"/>
</dbReference>
<dbReference type="AlphaFoldDB" id="A0A518BXM4"/>
<dbReference type="NCBIfam" id="NF006992">
    <property type="entry name" value="PRK09457.1"/>
    <property type="match status" value="1"/>
</dbReference>
<dbReference type="Pfam" id="PF00171">
    <property type="entry name" value="Aldedh"/>
    <property type="match status" value="1"/>
</dbReference>
<evidence type="ECO:0000256" key="5">
    <source>
        <dbReference type="RuleBase" id="RU003345"/>
    </source>
</evidence>
<dbReference type="InterPro" id="IPR016163">
    <property type="entry name" value="Ald_DH_C"/>
</dbReference>
<dbReference type="InterPro" id="IPR016160">
    <property type="entry name" value="Ald_DH_CS_CYS"/>
</dbReference>
<reference evidence="8 9" key="1">
    <citation type="submission" date="2019-02" db="EMBL/GenBank/DDBJ databases">
        <title>Deep-cultivation of Planctomycetes and their phenomic and genomic characterization uncovers novel biology.</title>
        <authorList>
            <person name="Wiegand S."/>
            <person name="Jogler M."/>
            <person name="Boedeker C."/>
            <person name="Pinto D."/>
            <person name="Vollmers J."/>
            <person name="Rivas-Marin E."/>
            <person name="Kohn T."/>
            <person name="Peeters S.H."/>
            <person name="Heuer A."/>
            <person name="Rast P."/>
            <person name="Oberbeckmann S."/>
            <person name="Bunk B."/>
            <person name="Jeske O."/>
            <person name="Meyerdierks A."/>
            <person name="Storesund J.E."/>
            <person name="Kallscheuer N."/>
            <person name="Luecker S."/>
            <person name="Lage O.M."/>
            <person name="Pohl T."/>
            <person name="Merkel B.J."/>
            <person name="Hornburger P."/>
            <person name="Mueller R.-W."/>
            <person name="Bruemmer F."/>
            <person name="Labrenz M."/>
            <person name="Spormann A.M."/>
            <person name="Op den Camp H."/>
            <person name="Overmann J."/>
            <person name="Amann R."/>
            <person name="Jetten M.S.M."/>
            <person name="Mascher T."/>
            <person name="Medema M.H."/>
            <person name="Devos D.P."/>
            <person name="Kaster A.-K."/>
            <person name="Ovreas L."/>
            <person name="Rohde M."/>
            <person name="Galperin M.Y."/>
            <person name="Jogler C."/>
        </authorList>
    </citation>
    <scope>NUCLEOTIDE SEQUENCE [LARGE SCALE GENOMIC DNA]</scope>
    <source>
        <strain evidence="8 9">Pan265</strain>
    </source>
</reference>
<dbReference type="OrthoDB" id="4503395at2"/>
<feature type="domain" description="Aldehyde dehydrogenase" evidence="7">
    <location>
        <begin position="12"/>
        <end position="460"/>
    </location>
</feature>
<dbReference type="CDD" id="cd07095">
    <property type="entry name" value="ALDH_SGSD_AstD"/>
    <property type="match status" value="1"/>
</dbReference>
<evidence type="ECO:0000313" key="9">
    <source>
        <dbReference type="Proteomes" id="UP000320386"/>
    </source>
</evidence>
<dbReference type="InterPro" id="IPR017649">
    <property type="entry name" value="SuccinylGlu_semiald_DH_AstD"/>
</dbReference>
<dbReference type="InterPro" id="IPR016161">
    <property type="entry name" value="Ald_DH/histidinol_DH"/>
</dbReference>
<dbReference type="EMBL" id="CP036280">
    <property type="protein sequence ID" value="QDU71708.1"/>
    <property type="molecule type" value="Genomic_DNA"/>
</dbReference>
<evidence type="ECO:0000256" key="1">
    <source>
        <dbReference type="ARBA" id="ARBA00022503"/>
    </source>
</evidence>
<keyword evidence="3" id="KW-0520">NAD</keyword>
<accession>A0A518BXM4</accession>
<dbReference type="GO" id="GO:0043824">
    <property type="term" value="F:succinylglutamate-semialdehyde dehydrogenase activity"/>
    <property type="evidence" value="ECO:0007669"/>
    <property type="project" value="UniProtKB-EC"/>
</dbReference>
<feature type="region of interest" description="Disordered" evidence="6">
    <location>
        <begin position="1"/>
        <end position="23"/>
    </location>
</feature>
<comment type="similarity">
    <text evidence="5">Belongs to the aldehyde dehydrogenase family.</text>
</comment>
<dbReference type="RefSeq" id="WP_145445901.1">
    <property type="nucleotide sequence ID" value="NZ_CP036280.1"/>
</dbReference>
<name>A0A518BXM4_9BACT</name>
<dbReference type="Gene3D" id="3.40.309.10">
    <property type="entry name" value="Aldehyde Dehydrogenase, Chain A, domain 2"/>
    <property type="match status" value="1"/>
</dbReference>
<dbReference type="Proteomes" id="UP000320386">
    <property type="component" value="Chromosome"/>
</dbReference>
<dbReference type="InterPro" id="IPR015590">
    <property type="entry name" value="Aldehyde_DH_dom"/>
</dbReference>
<dbReference type="PANTHER" id="PTHR11699">
    <property type="entry name" value="ALDEHYDE DEHYDROGENASE-RELATED"/>
    <property type="match status" value="1"/>
</dbReference>
<evidence type="ECO:0000256" key="2">
    <source>
        <dbReference type="ARBA" id="ARBA00023002"/>
    </source>
</evidence>
<organism evidence="8 9">
    <name type="scientific">Mucisphaera calidilacus</name>
    <dbReference type="NCBI Taxonomy" id="2527982"/>
    <lineage>
        <taxon>Bacteria</taxon>
        <taxon>Pseudomonadati</taxon>
        <taxon>Planctomycetota</taxon>
        <taxon>Phycisphaerae</taxon>
        <taxon>Phycisphaerales</taxon>
        <taxon>Phycisphaeraceae</taxon>
        <taxon>Mucisphaera</taxon>
    </lineage>
</organism>
<dbReference type="FunFam" id="3.40.605.10:FF:000010">
    <property type="entry name" value="N-succinylglutamate 5-semialdehyde dehydrogenase"/>
    <property type="match status" value="1"/>
</dbReference>
<dbReference type="InterPro" id="IPR016162">
    <property type="entry name" value="Ald_DH_N"/>
</dbReference>
<keyword evidence="2 5" id="KW-0560">Oxidoreductase</keyword>
<dbReference type="SUPFAM" id="SSF53720">
    <property type="entry name" value="ALDH-like"/>
    <property type="match status" value="1"/>
</dbReference>
<dbReference type="KEGG" id="mcad:Pan265_15600"/>
<dbReference type="EC" id="1.2.1.71" evidence="8"/>
<gene>
    <name evidence="8" type="primary">astD</name>
    <name evidence="8" type="ORF">Pan265_15600</name>
</gene>
<dbReference type="PROSITE" id="PS00687">
    <property type="entry name" value="ALDEHYDE_DEHYDR_GLU"/>
    <property type="match status" value="1"/>
</dbReference>
<evidence type="ECO:0000313" key="8">
    <source>
        <dbReference type="EMBL" id="QDU71708.1"/>
    </source>
</evidence>
<evidence type="ECO:0000256" key="6">
    <source>
        <dbReference type="SAM" id="MobiDB-lite"/>
    </source>
</evidence>
<feature type="active site" evidence="4">
    <location>
        <position position="246"/>
    </location>
</feature>
<proteinExistence type="inferred from homology"/>
<dbReference type="InterPro" id="IPR029510">
    <property type="entry name" value="Ald_DH_CS_GLU"/>
</dbReference>
<protein>
    <submittedName>
        <fullName evidence="8">N-succinylglutamate 5-semialdehyde dehydrogenase</fullName>
        <ecNumber evidence="8">1.2.1.71</ecNumber>
    </submittedName>
</protein>
<keyword evidence="9" id="KW-1185">Reference proteome</keyword>
<evidence type="ECO:0000256" key="3">
    <source>
        <dbReference type="ARBA" id="ARBA00023027"/>
    </source>
</evidence>
<dbReference type="GO" id="GO:0006527">
    <property type="term" value="P:L-arginine catabolic process"/>
    <property type="evidence" value="ECO:0007669"/>
    <property type="project" value="InterPro"/>
</dbReference>